<name>A0ABD1DZT1_HYPHA</name>
<dbReference type="Proteomes" id="UP001566132">
    <property type="component" value="Unassembled WGS sequence"/>
</dbReference>
<accession>A0ABD1DZT1</accession>
<proteinExistence type="predicted"/>
<dbReference type="PANTHER" id="PTHR39953">
    <property type="entry name" value="RE54151P"/>
    <property type="match status" value="1"/>
</dbReference>
<dbReference type="PANTHER" id="PTHR39953:SF1">
    <property type="entry name" value="RE54151P"/>
    <property type="match status" value="1"/>
</dbReference>
<dbReference type="AlphaFoldDB" id="A0ABD1DZT1"/>
<evidence type="ECO:0000313" key="1">
    <source>
        <dbReference type="EMBL" id="KAL1487912.1"/>
    </source>
</evidence>
<reference evidence="1 2" key="1">
    <citation type="submission" date="2024-05" db="EMBL/GenBank/DDBJ databases">
        <title>Genetic variation in Jamaican populations of the coffee berry borer (Hypothenemus hampei).</title>
        <authorList>
            <person name="Errbii M."/>
            <person name="Myrie A."/>
        </authorList>
    </citation>
    <scope>NUCLEOTIDE SEQUENCE [LARGE SCALE GENOMIC DNA]</scope>
    <source>
        <strain evidence="1">JA-Hopewell-2020-01-JO</strain>
        <tissue evidence="1">Whole body</tissue>
    </source>
</reference>
<protein>
    <submittedName>
        <fullName evidence="1">Uncharacterized protein</fullName>
    </submittedName>
</protein>
<sequence length="119" mass="13660">MTEEGFVKGQSDNLPRVDMFMITNFIRNTDSFALAEVRGVKADKSGRQSYGDAAVGWVQVRRENKICTIRAKITPEHNVRKKQYGIICNINEELESVVDVQCHDCAASSRYQKYLMYYL</sequence>
<keyword evidence="2" id="KW-1185">Reference proteome</keyword>
<evidence type="ECO:0000313" key="2">
    <source>
        <dbReference type="Proteomes" id="UP001566132"/>
    </source>
</evidence>
<dbReference type="EMBL" id="JBDJPC010000016">
    <property type="protein sequence ID" value="KAL1487912.1"/>
    <property type="molecule type" value="Genomic_DNA"/>
</dbReference>
<organism evidence="1 2">
    <name type="scientific">Hypothenemus hampei</name>
    <name type="common">Coffee berry borer</name>
    <dbReference type="NCBI Taxonomy" id="57062"/>
    <lineage>
        <taxon>Eukaryota</taxon>
        <taxon>Metazoa</taxon>
        <taxon>Ecdysozoa</taxon>
        <taxon>Arthropoda</taxon>
        <taxon>Hexapoda</taxon>
        <taxon>Insecta</taxon>
        <taxon>Pterygota</taxon>
        <taxon>Neoptera</taxon>
        <taxon>Endopterygota</taxon>
        <taxon>Coleoptera</taxon>
        <taxon>Polyphaga</taxon>
        <taxon>Cucujiformia</taxon>
        <taxon>Curculionidae</taxon>
        <taxon>Scolytinae</taxon>
        <taxon>Hypothenemus</taxon>
    </lineage>
</organism>
<gene>
    <name evidence="1" type="ORF">ABEB36_015297</name>
</gene>
<comment type="caution">
    <text evidence="1">The sequence shown here is derived from an EMBL/GenBank/DDBJ whole genome shotgun (WGS) entry which is preliminary data.</text>
</comment>